<comment type="similarity">
    <text evidence="1">Belongs to the sigma-70 factor family. ECF subfamily.</text>
</comment>
<reference evidence="8 9" key="1">
    <citation type="submission" date="2019-03" db="EMBL/GenBank/DDBJ databases">
        <title>Freshwater and sediment microbial communities from various areas in North America, analyzing microbe dynamics in response to fracking.</title>
        <authorList>
            <person name="Lamendella R."/>
        </authorList>
    </citation>
    <scope>NUCLEOTIDE SEQUENCE [LARGE SCALE GENOMIC DNA]</scope>
    <source>
        <strain evidence="8 9">18_TX</strain>
    </source>
</reference>
<dbReference type="PANTHER" id="PTHR43133">
    <property type="entry name" value="RNA POLYMERASE ECF-TYPE SIGMA FACTO"/>
    <property type="match status" value="1"/>
</dbReference>
<keyword evidence="3" id="KW-0731">Sigma factor</keyword>
<keyword evidence="9" id="KW-1185">Reference proteome</keyword>
<dbReference type="PANTHER" id="PTHR43133:SF8">
    <property type="entry name" value="RNA POLYMERASE SIGMA FACTOR HI_1459-RELATED"/>
    <property type="match status" value="1"/>
</dbReference>
<evidence type="ECO:0000256" key="2">
    <source>
        <dbReference type="ARBA" id="ARBA00023015"/>
    </source>
</evidence>
<dbReference type="Proteomes" id="UP000295531">
    <property type="component" value="Unassembled WGS sequence"/>
</dbReference>
<evidence type="ECO:0000313" key="8">
    <source>
        <dbReference type="EMBL" id="TDP32640.1"/>
    </source>
</evidence>
<keyword evidence="4" id="KW-0238">DNA-binding</keyword>
<feature type="domain" description="RNA polymerase sigma-70 region 2" evidence="6">
    <location>
        <begin position="24"/>
        <end position="90"/>
    </location>
</feature>
<evidence type="ECO:0000313" key="9">
    <source>
        <dbReference type="Proteomes" id="UP000295531"/>
    </source>
</evidence>
<sequence length="187" mass="21905">MFKKSDKRLAEQALKGKSSAWVALVKRYEKRVFHYGLRMLPSADEAMDLVQETFTSVFKSLHSWNQAHAFNAWLMTIAHRRCVEYYRRRKNEQGWDLSEHDQVDETVAASPHDVATLEQQQQCIIEALQHLPIEQRSVVEAKFFQQLTTREIAQQQGESENTIKSRLYSGLDKLKVYLEDVYEQAVR</sequence>
<dbReference type="GO" id="GO:0003677">
    <property type="term" value="F:DNA binding"/>
    <property type="evidence" value="ECO:0007669"/>
    <property type="project" value="UniProtKB-KW"/>
</dbReference>
<dbReference type="Gene3D" id="1.10.1740.10">
    <property type="match status" value="1"/>
</dbReference>
<feature type="domain" description="RNA polymerase sigma factor 70 region 4 type 2" evidence="7">
    <location>
        <begin position="122"/>
        <end position="174"/>
    </location>
</feature>
<dbReference type="OrthoDB" id="9784272at2"/>
<dbReference type="AlphaFoldDB" id="A0A4R6P6D7"/>
<dbReference type="Pfam" id="PF04542">
    <property type="entry name" value="Sigma70_r2"/>
    <property type="match status" value="1"/>
</dbReference>
<proteinExistence type="inferred from homology"/>
<dbReference type="SUPFAM" id="SSF88946">
    <property type="entry name" value="Sigma2 domain of RNA polymerase sigma factors"/>
    <property type="match status" value="1"/>
</dbReference>
<dbReference type="InterPro" id="IPR013325">
    <property type="entry name" value="RNA_pol_sigma_r2"/>
</dbReference>
<evidence type="ECO:0000259" key="7">
    <source>
        <dbReference type="Pfam" id="PF08281"/>
    </source>
</evidence>
<gene>
    <name evidence="8" type="ORF">DEU29_10969</name>
</gene>
<dbReference type="Pfam" id="PF08281">
    <property type="entry name" value="Sigma70_r4_2"/>
    <property type="match status" value="1"/>
</dbReference>
<evidence type="ECO:0000256" key="4">
    <source>
        <dbReference type="ARBA" id="ARBA00023125"/>
    </source>
</evidence>
<dbReference type="NCBIfam" id="TIGR02937">
    <property type="entry name" value="sigma70-ECF"/>
    <property type="match status" value="1"/>
</dbReference>
<dbReference type="EMBL" id="SNXI01000009">
    <property type="protein sequence ID" value="TDP32640.1"/>
    <property type="molecule type" value="Genomic_DNA"/>
</dbReference>
<evidence type="ECO:0000259" key="6">
    <source>
        <dbReference type="Pfam" id="PF04542"/>
    </source>
</evidence>
<organism evidence="8 9">
    <name type="scientific">Idiomarina aquatica</name>
    <dbReference type="NCBI Taxonomy" id="1327752"/>
    <lineage>
        <taxon>Bacteria</taxon>
        <taxon>Pseudomonadati</taxon>
        <taxon>Pseudomonadota</taxon>
        <taxon>Gammaproteobacteria</taxon>
        <taxon>Alteromonadales</taxon>
        <taxon>Idiomarinaceae</taxon>
        <taxon>Idiomarina</taxon>
    </lineage>
</organism>
<evidence type="ECO:0000256" key="5">
    <source>
        <dbReference type="ARBA" id="ARBA00023163"/>
    </source>
</evidence>
<dbReference type="GO" id="GO:0016987">
    <property type="term" value="F:sigma factor activity"/>
    <property type="evidence" value="ECO:0007669"/>
    <property type="project" value="UniProtKB-KW"/>
</dbReference>
<dbReference type="InterPro" id="IPR039425">
    <property type="entry name" value="RNA_pol_sigma-70-like"/>
</dbReference>
<dbReference type="InterPro" id="IPR013324">
    <property type="entry name" value="RNA_pol_sigma_r3/r4-like"/>
</dbReference>
<accession>A0A4R6P6D7</accession>
<dbReference type="GO" id="GO:0006352">
    <property type="term" value="P:DNA-templated transcription initiation"/>
    <property type="evidence" value="ECO:0007669"/>
    <property type="project" value="InterPro"/>
</dbReference>
<dbReference type="InterPro" id="IPR013249">
    <property type="entry name" value="RNA_pol_sigma70_r4_t2"/>
</dbReference>
<dbReference type="RefSeq" id="WP_133539889.1">
    <property type="nucleotide sequence ID" value="NZ_SNXI01000009.1"/>
</dbReference>
<keyword evidence="5" id="KW-0804">Transcription</keyword>
<dbReference type="Gene3D" id="1.10.10.10">
    <property type="entry name" value="Winged helix-like DNA-binding domain superfamily/Winged helix DNA-binding domain"/>
    <property type="match status" value="1"/>
</dbReference>
<evidence type="ECO:0000256" key="1">
    <source>
        <dbReference type="ARBA" id="ARBA00010641"/>
    </source>
</evidence>
<dbReference type="InterPro" id="IPR014284">
    <property type="entry name" value="RNA_pol_sigma-70_dom"/>
</dbReference>
<name>A0A4R6P6D7_9GAMM</name>
<evidence type="ECO:0000256" key="3">
    <source>
        <dbReference type="ARBA" id="ARBA00023082"/>
    </source>
</evidence>
<dbReference type="InterPro" id="IPR036388">
    <property type="entry name" value="WH-like_DNA-bd_sf"/>
</dbReference>
<dbReference type="InterPro" id="IPR007627">
    <property type="entry name" value="RNA_pol_sigma70_r2"/>
</dbReference>
<protein>
    <submittedName>
        <fullName evidence="8">RNA polymerase sigma-70 factor (ECF subfamily)</fullName>
    </submittedName>
</protein>
<dbReference type="SUPFAM" id="SSF88659">
    <property type="entry name" value="Sigma3 and sigma4 domains of RNA polymerase sigma factors"/>
    <property type="match status" value="1"/>
</dbReference>
<keyword evidence="2" id="KW-0805">Transcription regulation</keyword>
<dbReference type="CDD" id="cd06171">
    <property type="entry name" value="Sigma70_r4"/>
    <property type="match status" value="1"/>
</dbReference>
<comment type="caution">
    <text evidence="8">The sequence shown here is derived from an EMBL/GenBank/DDBJ whole genome shotgun (WGS) entry which is preliminary data.</text>
</comment>